<dbReference type="Proteomes" id="UP001165063">
    <property type="component" value="Unassembled WGS sequence"/>
</dbReference>
<accession>A0A9W7DEP7</accession>
<evidence type="ECO:0000313" key="3">
    <source>
        <dbReference type="EMBL" id="GMG26564.1"/>
    </source>
</evidence>
<dbReference type="EMBL" id="BSXU01001355">
    <property type="protein sequence ID" value="GMG26564.1"/>
    <property type="molecule type" value="Genomic_DNA"/>
</dbReference>
<protein>
    <submittedName>
        <fullName evidence="3">Unnamed protein product</fullName>
    </submittedName>
</protein>
<keyword evidence="2" id="KW-0812">Transmembrane</keyword>
<keyword evidence="2" id="KW-0472">Membrane</keyword>
<name>A0A9W7DEP7_AMBMO</name>
<feature type="transmembrane region" description="Helical" evidence="2">
    <location>
        <begin position="111"/>
        <end position="133"/>
    </location>
</feature>
<reference evidence="3" key="1">
    <citation type="submission" date="2023-04" db="EMBL/GenBank/DDBJ databases">
        <title>Ambrosiozyma monospora NBRC 1965.</title>
        <authorList>
            <person name="Ichikawa N."/>
            <person name="Sato H."/>
            <person name="Tonouchi N."/>
        </authorList>
    </citation>
    <scope>NUCLEOTIDE SEQUENCE</scope>
    <source>
        <strain evidence="3">NBRC 1965</strain>
    </source>
</reference>
<comment type="caution">
    <text evidence="3">The sequence shown here is derived from an EMBL/GenBank/DDBJ whole genome shotgun (WGS) entry which is preliminary data.</text>
</comment>
<keyword evidence="2" id="KW-1133">Transmembrane helix</keyword>
<proteinExistence type="predicted"/>
<dbReference type="AlphaFoldDB" id="A0A9W7DEP7"/>
<organism evidence="3 4">
    <name type="scientific">Ambrosiozyma monospora</name>
    <name type="common">Yeast</name>
    <name type="synonym">Endomycopsis monosporus</name>
    <dbReference type="NCBI Taxonomy" id="43982"/>
    <lineage>
        <taxon>Eukaryota</taxon>
        <taxon>Fungi</taxon>
        <taxon>Dikarya</taxon>
        <taxon>Ascomycota</taxon>
        <taxon>Saccharomycotina</taxon>
        <taxon>Pichiomycetes</taxon>
        <taxon>Pichiales</taxon>
        <taxon>Pichiaceae</taxon>
        <taxon>Ambrosiozyma</taxon>
    </lineage>
</organism>
<evidence type="ECO:0000256" key="1">
    <source>
        <dbReference type="SAM" id="MobiDB-lite"/>
    </source>
</evidence>
<sequence length="143" mass="15818">MHNNRSLLIRVQSNQARRAYSYTIQLDVDDLNIPATGSANYQNNTHETEQDPPSYENITSQTGAPNPAYVNPMGDGHVGLPTVTETGCGPDGGDPELSMTPERRKKMLRNLYIILGILVIVHIIWIVAVAVSLNKAGDYDDYY</sequence>
<evidence type="ECO:0000313" key="4">
    <source>
        <dbReference type="Proteomes" id="UP001165063"/>
    </source>
</evidence>
<keyword evidence="4" id="KW-1185">Reference proteome</keyword>
<gene>
    <name evidence="3" type="ORF">Amon01_000329200</name>
</gene>
<evidence type="ECO:0000256" key="2">
    <source>
        <dbReference type="SAM" id="Phobius"/>
    </source>
</evidence>
<feature type="region of interest" description="Disordered" evidence="1">
    <location>
        <begin position="42"/>
        <end position="99"/>
    </location>
</feature>